<dbReference type="AlphaFoldDB" id="A0A0V1HPC7"/>
<evidence type="ECO:0000313" key="2">
    <source>
        <dbReference type="EMBL" id="KRZ12175.1"/>
    </source>
</evidence>
<dbReference type="EMBL" id="JYDS01000344">
    <property type="protein sequence ID" value="KRZ12175.1"/>
    <property type="molecule type" value="Genomic_DNA"/>
</dbReference>
<evidence type="ECO:0000256" key="1">
    <source>
        <dbReference type="SAM" id="MobiDB-lite"/>
    </source>
</evidence>
<accession>A0A0V1HPC7</accession>
<keyword evidence="3" id="KW-1185">Reference proteome</keyword>
<name>A0A0V1HPC7_TRIPS</name>
<sequence length="87" mass="9861">MPLFQYGNPNQLNVEICQLPPDEDGNITDEEHIDEDAFMEVEPTDVCGELYVSIQCDESDVDKSDEVTETSTTDIAESHEWKSEVHL</sequence>
<feature type="compositionally biased region" description="Basic and acidic residues" evidence="1">
    <location>
        <begin position="76"/>
        <end position="87"/>
    </location>
</feature>
<evidence type="ECO:0000313" key="3">
    <source>
        <dbReference type="Proteomes" id="UP000054805"/>
    </source>
</evidence>
<organism evidence="2 3">
    <name type="scientific">Trichinella pseudospiralis</name>
    <name type="common">Parasitic roundworm</name>
    <dbReference type="NCBI Taxonomy" id="6337"/>
    <lineage>
        <taxon>Eukaryota</taxon>
        <taxon>Metazoa</taxon>
        <taxon>Ecdysozoa</taxon>
        <taxon>Nematoda</taxon>
        <taxon>Enoplea</taxon>
        <taxon>Dorylaimia</taxon>
        <taxon>Trichinellida</taxon>
        <taxon>Trichinellidae</taxon>
        <taxon>Trichinella</taxon>
    </lineage>
</organism>
<protein>
    <recommendedName>
        <fullName evidence="4">PiggyBac transposable element-derived protein domain-containing protein</fullName>
    </recommendedName>
</protein>
<evidence type="ECO:0008006" key="4">
    <source>
        <dbReference type="Google" id="ProtNLM"/>
    </source>
</evidence>
<gene>
    <name evidence="2" type="ORF">T4B_6194</name>
</gene>
<proteinExistence type="predicted"/>
<dbReference type="Proteomes" id="UP000054805">
    <property type="component" value="Unassembled WGS sequence"/>
</dbReference>
<reference evidence="2 3" key="1">
    <citation type="submission" date="2015-01" db="EMBL/GenBank/DDBJ databases">
        <title>Evolution of Trichinella species and genotypes.</title>
        <authorList>
            <person name="Korhonen P.K."/>
            <person name="Edoardo P."/>
            <person name="Giuseppe L.R."/>
            <person name="Gasser R.B."/>
        </authorList>
    </citation>
    <scope>NUCLEOTIDE SEQUENCE [LARGE SCALE GENOMIC DNA]</scope>
    <source>
        <strain evidence="2">ISS588</strain>
    </source>
</reference>
<comment type="caution">
    <text evidence="2">The sequence shown here is derived from an EMBL/GenBank/DDBJ whole genome shotgun (WGS) entry which is preliminary data.</text>
</comment>
<feature type="region of interest" description="Disordered" evidence="1">
    <location>
        <begin position="59"/>
        <end position="87"/>
    </location>
</feature>